<evidence type="ECO:0000313" key="2">
    <source>
        <dbReference type="Proteomes" id="UP000177159"/>
    </source>
</evidence>
<sequence length="399" mass="46167">MIVETEVRPDLQEWVLPKELDPSDSGEQTLIERGYNPEFEAQRARLLYQALGEEGLRIAKYEQVNNREAYIREFLEDEPLSRPRIYWHYGDELYSYPHRHDLMKVSTGIDEDERDGKTLEGFKQYEQLVTDGLQQNDVVMWYSPAGPGGDVEPFNKLFYEAGRLYIAFKLSDDSSVHFDIKVQEGENIQFPIRDALRDYSGSNETDLYVYLQNPFLIDSQTFFHNRLDPSTPLYMSRRKSDDAQLHTWGEVLQEMRAALKYVSLDRETPALRNVQGIAHDEMYSLMNSQAIDQGYREDIWFFADENGLDEVMLYGCSTTSIVGMERQDPTQNTSTQFSTAARLTDAKNITSVEGDSHKNQDRILCCKCPYCNKQVEAHIKDGKITCPSCKVTVEWQDEE</sequence>
<proteinExistence type="predicted"/>
<reference evidence="1 2" key="1">
    <citation type="journal article" date="2016" name="Nat. Commun.">
        <title>Thousands of microbial genomes shed light on interconnected biogeochemical processes in an aquifer system.</title>
        <authorList>
            <person name="Anantharaman K."/>
            <person name="Brown C.T."/>
            <person name="Hug L.A."/>
            <person name="Sharon I."/>
            <person name="Castelle C.J."/>
            <person name="Probst A.J."/>
            <person name="Thomas B.C."/>
            <person name="Singh A."/>
            <person name="Wilkins M.J."/>
            <person name="Karaoz U."/>
            <person name="Brodie E.L."/>
            <person name="Williams K.H."/>
            <person name="Hubbard S.S."/>
            <person name="Banfield J.F."/>
        </authorList>
    </citation>
    <scope>NUCLEOTIDE SEQUENCE [LARGE SCALE GENOMIC DNA]</scope>
</reference>
<dbReference type="Proteomes" id="UP000177159">
    <property type="component" value="Unassembled WGS sequence"/>
</dbReference>
<accession>A0A1F7GWK8</accession>
<dbReference type="EMBL" id="MFZM01000023">
    <property type="protein sequence ID" value="OGK23263.1"/>
    <property type="molecule type" value="Genomic_DNA"/>
</dbReference>
<gene>
    <name evidence="1" type="ORF">A3C24_01485</name>
</gene>
<evidence type="ECO:0000313" key="1">
    <source>
        <dbReference type="EMBL" id="OGK23263.1"/>
    </source>
</evidence>
<name>A0A1F7GWK8_9BACT</name>
<comment type="caution">
    <text evidence="1">The sequence shown here is derived from an EMBL/GenBank/DDBJ whole genome shotgun (WGS) entry which is preliminary data.</text>
</comment>
<protein>
    <submittedName>
        <fullName evidence="1">Uncharacterized protein</fullName>
    </submittedName>
</protein>
<dbReference type="AlphaFoldDB" id="A0A1F7GWK8"/>
<organism evidence="1 2">
    <name type="scientific">Candidatus Roizmanbacteria bacterium RIFCSPHIGHO2_02_FULL_37_24</name>
    <dbReference type="NCBI Taxonomy" id="1802037"/>
    <lineage>
        <taxon>Bacteria</taxon>
        <taxon>Candidatus Roizmaniibacteriota</taxon>
    </lineage>
</organism>